<evidence type="ECO:0000313" key="2">
    <source>
        <dbReference type="Proteomes" id="UP000466794"/>
    </source>
</evidence>
<comment type="caution">
    <text evidence="1">The sequence shown here is derived from an EMBL/GenBank/DDBJ whole genome shotgun (WGS) entry which is preliminary data.</text>
</comment>
<dbReference type="AlphaFoldDB" id="A0A7K1V5D7"/>
<reference evidence="1 2" key="1">
    <citation type="submission" date="2019-12" db="EMBL/GenBank/DDBJ databases">
        <title>Nocardia sp. nov. ET3-3 isolated from soil.</title>
        <authorList>
            <person name="Kanchanasin P."/>
            <person name="Tanasupawat S."/>
            <person name="Yuki M."/>
            <person name="Kudo T."/>
        </authorList>
    </citation>
    <scope>NUCLEOTIDE SEQUENCE [LARGE SCALE GENOMIC DNA]</scope>
    <source>
        <strain evidence="1 2">ET3-3</strain>
    </source>
</reference>
<sequence length="103" mass="10878">MTKFLVLYKAGRSAREQMDESTPEAQTAGMQAWMDWAARAESAIVDLGSPLGPASMSADGGIGGFSILQADSTEALKDVLKGHPHTESGGTLDIYEFLAMPGM</sequence>
<protein>
    <recommendedName>
        <fullName evidence="3">YCII-related domain-containing protein</fullName>
    </recommendedName>
</protein>
<evidence type="ECO:0000313" key="1">
    <source>
        <dbReference type="EMBL" id="MVU81669.1"/>
    </source>
</evidence>
<evidence type="ECO:0008006" key="3">
    <source>
        <dbReference type="Google" id="ProtNLM"/>
    </source>
</evidence>
<dbReference type="RefSeq" id="WP_157391302.1">
    <property type="nucleotide sequence ID" value="NZ_WRPP01000007.1"/>
</dbReference>
<gene>
    <name evidence="1" type="ORF">GPX89_31075</name>
</gene>
<proteinExistence type="predicted"/>
<dbReference type="SUPFAM" id="SSF54909">
    <property type="entry name" value="Dimeric alpha+beta barrel"/>
    <property type="match status" value="1"/>
</dbReference>
<dbReference type="EMBL" id="WRPP01000007">
    <property type="protein sequence ID" value="MVU81669.1"/>
    <property type="molecule type" value="Genomic_DNA"/>
</dbReference>
<name>A0A7K1V5D7_9NOCA</name>
<dbReference type="InterPro" id="IPR011008">
    <property type="entry name" value="Dimeric_a/b-barrel"/>
</dbReference>
<keyword evidence="2" id="KW-1185">Reference proteome</keyword>
<dbReference type="Proteomes" id="UP000466794">
    <property type="component" value="Unassembled WGS sequence"/>
</dbReference>
<accession>A0A7K1V5D7</accession>
<organism evidence="1 2">
    <name type="scientific">Nocardia terrae</name>
    <dbReference type="NCBI Taxonomy" id="2675851"/>
    <lineage>
        <taxon>Bacteria</taxon>
        <taxon>Bacillati</taxon>
        <taxon>Actinomycetota</taxon>
        <taxon>Actinomycetes</taxon>
        <taxon>Mycobacteriales</taxon>
        <taxon>Nocardiaceae</taxon>
        <taxon>Nocardia</taxon>
    </lineage>
</organism>